<dbReference type="AlphaFoldDB" id="A0A419V795"/>
<evidence type="ECO:0000313" key="5">
    <source>
        <dbReference type="EMBL" id="RKD75731.1"/>
    </source>
</evidence>
<feature type="domain" description="DnaB/C C-terminal" evidence="3">
    <location>
        <begin position="336"/>
        <end position="391"/>
    </location>
</feature>
<name>A0A419V795_9BACL</name>
<dbReference type="Pfam" id="PF25888">
    <property type="entry name" value="WHD_DnaB"/>
    <property type="match status" value="1"/>
</dbReference>
<keyword evidence="5" id="KW-0067">ATP-binding</keyword>
<dbReference type="EMBL" id="RAPK01000007">
    <property type="protein sequence ID" value="RKD75731.1"/>
    <property type="molecule type" value="Genomic_DNA"/>
</dbReference>
<accession>A0A419V795</accession>
<comment type="caution">
    <text evidence="5">The sequence shown here is derived from an EMBL/GenBank/DDBJ whole genome shotgun (WGS) entry which is preliminary data.</text>
</comment>
<sequence>MALYWKELLPADSFTIRIKQENKEHSSKVITSLYQPLIGIYAASLYQVLTNRLEKDKYSCDETSHRDLMAQMQLPLHHIVEARKKLEGIGLLKVFKKEQSDPPCFIYEIQPPLSPEEFFKDDVLSVFLFNRLGREKYRHIRERFILPAWESSLYKDVTSSFDQVFTSLHQSEMKMTEEIFSENNEIDLLSAEGGPGIDIKAQTFDMDLLYADLPAFINKEKIKSSDNIHAIKRLAFLYRMEPLDMSKEIQRSLDQNEELDLDALRKKVQEWYRYEYGSEPPALGYRTQPEEYRIMKDQAPVTGKEKMIKYFEEISPMALLESVSEGAKVPAGDVKIAEALLFEYKLQPGVANVLIDYVLRINNMKLNSAFVQKIAGQWTRAKVTTVKEAMELASKENKAQKERKDQPPKEYGSRFGRSSAPKPGTVPKWLEEQKAGHVSKVEQTPEEVSKWEEEKQLFKERLKQWKEKSES</sequence>
<gene>
    <name evidence="5" type="ORF">ATL39_1434</name>
</gene>
<reference evidence="5 6" key="1">
    <citation type="submission" date="2018-09" db="EMBL/GenBank/DDBJ databases">
        <title>Genomic Encyclopedia of Archaeal and Bacterial Type Strains, Phase II (KMG-II): from individual species to whole genera.</title>
        <authorList>
            <person name="Goeker M."/>
        </authorList>
    </citation>
    <scope>NUCLEOTIDE SEQUENCE [LARGE SCALE GENOMIC DNA]</scope>
    <source>
        <strain evidence="5 6">DSM 17008</strain>
    </source>
</reference>
<feature type="region of interest" description="Disordered" evidence="2">
    <location>
        <begin position="394"/>
        <end position="453"/>
    </location>
</feature>
<dbReference type="InterPro" id="IPR006343">
    <property type="entry name" value="DnaB/C_C"/>
</dbReference>
<organism evidence="5 6">
    <name type="scientific">Sinobaca qinghaiensis</name>
    <dbReference type="NCBI Taxonomy" id="342944"/>
    <lineage>
        <taxon>Bacteria</taxon>
        <taxon>Bacillati</taxon>
        <taxon>Bacillota</taxon>
        <taxon>Bacilli</taxon>
        <taxon>Bacillales</taxon>
        <taxon>Sporolactobacillaceae</taxon>
        <taxon>Sinobaca</taxon>
    </lineage>
</organism>
<dbReference type="GO" id="GO:0004386">
    <property type="term" value="F:helicase activity"/>
    <property type="evidence" value="ECO:0007669"/>
    <property type="project" value="UniProtKB-KW"/>
</dbReference>
<feature type="compositionally biased region" description="Basic and acidic residues" evidence="2">
    <location>
        <begin position="394"/>
        <end position="412"/>
    </location>
</feature>
<dbReference type="InterPro" id="IPR058660">
    <property type="entry name" value="WHD_DnaB"/>
</dbReference>
<dbReference type="Pfam" id="PF07261">
    <property type="entry name" value="DnaB_2"/>
    <property type="match status" value="1"/>
</dbReference>
<evidence type="ECO:0000256" key="1">
    <source>
        <dbReference type="ARBA" id="ARBA00093462"/>
    </source>
</evidence>
<feature type="domain" description="Replicative helicase loading/DNA remodeling protein DnaB N-terminal winged helix" evidence="4">
    <location>
        <begin position="10"/>
        <end position="269"/>
    </location>
</feature>
<evidence type="ECO:0000259" key="3">
    <source>
        <dbReference type="Pfam" id="PF07261"/>
    </source>
</evidence>
<dbReference type="Proteomes" id="UP000285120">
    <property type="component" value="Unassembled WGS sequence"/>
</dbReference>
<keyword evidence="5" id="KW-0378">Hydrolase</keyword>
<protein>
    <submittedName>
        <fullName evidence="5">Replicative DNA helicase loader DnaB</fullName>
    </submittedName>
</protein>
<evidence type="ECO:0000256" key="2">
    <source>
        <dbReference type="SAM" id="MobiDB-lite"/>
    </source>
</evidence>
<keyword evidence="6" id="KW-1185">Reference proteome</keyword>
<dbReference type="RefSeq" id="WP_170146863.1">
    <property type="nucleotide sequence ID" value="NZ_RAPK01000007.1"/>
</dbReference>
<evidence type="ECO:0000313" key="6">
    <source>
        <dbReference type="Proteomes" id="UP000285120"/>
    </source>
</evidence>
<keyword evidence="5" id="KW-0547">Nucleotide-binding</keyword>
<comment type="similarity">
    <text evidence="1">Belongs to the DnaB/DnaD family.</text>
</comment>
<evidence type="ECO:0000259" key="4">
    <source>
        <dbReference type="Pfam" id="PF25888"/>
    </source>
</evidence>
<keyword evidence="5" id="KW-0347">Helicase</keyword>
<proteinExistence type="inferred from homology"/>